<keyword evidence="3" id="KW-1133">Transmembrane helix</keyword>
<evidence type="ECO:0000256" key="4">
    <source>
        <dbReference type="ARBA" id="ARBA00023136"/>
    </source>
</evidence>
<dbReference type="InterPro" id="IPR058795">
    <property type="entry name" value="LcnD_C"/>
</dbReference>
<organism evidence="7 8">
    <name type="scientific">Streptococcus pseudoporcinus</name>
    <dbReference type="NCBI Taxonomy" id="361101"/>
    <lineage>
        <taxon>Bacteria</taxon>
        <taxon>Bacillati</taxon>
        <taxon>Bacillota</taxon>
        <taxon>Bacilli</taxon>
        <taxon>Lactobacillales</taxon>
        <taxon>Streptococcaceae</taxon>
        <taxon>Streptococcus</taxon>
    </lineage>
</organism>
<comment type="subcellular location">
    <subcellularLocation>
        <location evidence="1">Membrane</location>
    </subcellularLocation>
</comment>
<evidence type="ECO:0000259" key="6">
    <source>
        <dbReference type="Pfam" id="PF25940"/>
    </source>
</evidence>
<evidence type="ECO:0000256" key="1">
    <source>
        <dbReference type="ARBA" id="ARBA00004370"/>
    </source>
</evidence>
<sequence length="173" mass="19605">MISEIEQELFTVEQSQLKILGENTFQENLLKKNKIVAKSDGILHIEPNIVKSNIIPKGTPIVKILPEIGKVKKIKIKFYVLSKDISNLEIGDDLKFYIHVSSNKKVELHSKITEIDSSATETKQGNLFKISSEYVINDSMAKNIRYGMSGNIVIITGKKTYLDYYINKLITNT</sequence>
<evidence type="ECO:0000259" key="5">
    <source>
        <dbReference type="Pfam" id="PF25935"/>
    </source>
</evidence>
<protein>
    <submittedName>
        <fullName evidence="7">Transport protein ComB</fullName>
    </submittedName>
</protein>
<evidence type="ECO:0000313" key="8">
    <source>
        <dbReference type="Proteomes" id="UP000304914"/>
    </source>
</evidence>
<feature type="domain" description="LcnD-like C-terminal" evidence="6">
    <location>
        <begin position="72"/>
        <end position="159"/>
    </location>
</feature>
<evidence type="ECO:0000313" key="7">
    <source>
        <dbReference type="EMBL" id="VTS35232.1"/>
    </source>
</evidence>
<keyword evidence="2" id="KW-0812">Transmembrane</keyword>
<name>A0A4U9Z6B2_9STRE</name>
<reference evidence="7 8" key="1">
    <citation type="submission" date="2019-05" db="EMBL/GenBank/DDBJ databases">
        <authorList>
            <consortium name="Pathogen Informatics"/>
        </authorList>
    </citation>
    <scope>NUCLEOTIDE SEQUENCE [LARGE SCALE GENOMIC DNA]</scope>
    <source>
        <strain evidence="7 8">NCTC5385</strain>
    </source>
</reference>
<dbReference type="Pfam" id="PF25935">
    <property type="entry name" value="BSH_LcnD"/>
    <property type="match status" value="1"/>
</dbReference>
<accession>A0A4U9Z6B2</accession>
<dbReference type="Gene3D" id="2.40.30.170">
    <property type="match status" value="1"/>
</dbReference>
<dbReference type="AlphaFoldDB" id="A0A4U9Z6B2"/>
<dbReference type="Proteomes" id="UP000304914">
    <property type="component" value="Chromosome"/>
</dbReference>
<keyword evidence="4" id="KW-0472">Membrane</keyword>
<evidence type="ECO:0000256" key="2">
    <source>
        <dbReference type="ARBA" id="ARBA00022692"/>
    </source>
</evidence>
<dbReference type="RefSeq" id="WP_138068838.1">
    <property type="nucleotide sequence ID" value="NZ_LR594035.1"/>
</dbReference>
<gene>
    <name evidence="7" type="primary">comB_1</name>
    <name evidence="7" type="ORF">NCTC5385_01776</name>
</gene>
<evidence type="ECO:0000256" key="3">
    <source>
        <dbReference type="ARBA" id="ARBA00022989"/>
    </source>
</evidence>
<feature type="domain" description="LcnD-like barrel-sandwich hybrid" evidence="5">
    <location>
        <begin position="20"/>
        <end position="66"/>
    </location>
</feature>
<dbReference type="Pfam" id="PF25940">
    <property type="entry name" value="LcnD_C"/>
    <property type="match status" value="1"/>
</dbReference>
<proteinExistence type="predicted"/>
<dbReference type="EMBL" id="LR594035">
    <property type="protein sequence ID" value="VTS35232.1"/>
    <property type="molecule type" value="Genomic_DNA"/>
</dbReference>
<dbReference type="InterPro" id="IPR058786">
    <property type="entry name" value="BSH_LcnD"/>
</dbReference>